<accession>A0A0F9P2C9</accession>
<dbReference type="EMBL" id="LAZR01002756">
    <property type="protein sequence ID" value="KKN25965.1"/>
    <property type="molecule type" value="Genomic_DNA"/>
</dbReference>
<organism evidence="1">
    <name type="scientific">marine sediment metagenome</name>
    <dbReference type="NCBI Taxonomy" id="412755"/>
    <lineage>
        <taxon>unclassified sequences</taxon>
        <taxon>metagenomes</taxon>
        <taxon>ecological metagenomes</taxon>
    </lineage>
</organism>
<reference evidence="1" key="1">
    <citation type="journal article" date="2015" name="Nature">
        <title>Complex archaea that bridge the gap between prokaryotes and eukaryotes.</title>
        <authorList>
            <person name="Spang A."/>
            <person name="Saw J.H."/>
            <person name="Jorgensen S.L."/>
            <person name="Zaremba-Niedzwiedzka K."/>
            <person name="Martijn J."/>
            <person name="Lind A.E."/>
            <person name="van Eijk R."/>
            <person name="Schleper C."/>
            <person name="Guy L."/>
            <person name="Ettema T.J."/>
        </authorList>
    </citation>
    <scope>NUCLEOTIDE SEQUENCE</scope>
</reference>
<evidence type="ECO:0000313" key="1">
    <source>
        <dbReference type="EMBL" id="KKN25965.1"/>
    </source>
</evidence>
<sequence length="478" mass="48157">MSDWPVKKNATFELQFPMYDADGDLVSAAASLDTEVSKDGGTFTDATNEAAEIATASGCYKITLTSTEMNADRVMTITKTGTAGAKTAVNLMYTAVRQLIDLAFPATSGRSFVVETDGVVHGDLKEWLGVAPAALVSQRVDVTVGAMQANVLDATAIASAAITAAKFGTDAIDAAAVAADAVDLIWDEPLAGHLTLASIGQLVNALGLTGAVADAGALATDFDTDGFTEATNNHFNGHVIVFTSGALRGQARIITTYTGAGQNVAFDRAFTEAPANNDEFVILGPLAGGLGRLIATESDGHAHADVKEWLGAAPNVLVSSRVDVSVGAMAADVVTAAAIANAAIDAATFAAGAIDAAAIANGAIDAATFAAGAIDAAAIANGAIDAATFAAGAIDAGALAADAANEIADAVFQRDMDAVEAGAPKHSLASAVLKAVSRIRDNAGSLEVYRTDGTTIHFTQVVTTDAGLDPIDELAVGV</sequence>
<proteinExistence type="predicted"/>
<protein>
    <submittedName>
        <fullName evidence="1">Uncharacterized protein</fullName>
    </submittedName>
</protein>
<name>A0A0F9P2C9_9ZZZZ</name>
<gene>
    <name evidence="1" type="ORF">LCGC14_0879340</name>
</gene>
<dbReference type="AlphaFoldDB" id="A0A0F9P2C9"/>
<comment type="caution">
    <text evidence="1">The sequence shown here is derived from an EMBL/GenBank/DDBJ whole genome shotgun (WGS) entry which is preliminary data.</text>
</comment>